<proteinExistence type="predicted"/>
<gene>
    <name evidence="2" type="ORF">N6G96_01550</name>
</gene>
<reference evidence="3" key="1">
    <citation type="submission" date="2024-06" db="EMBL/GenBank/DDBJ databases">
        <authorList>
            <person name="Chang H.C."/>
            <person name="Mun S.Y."/>
        </authorList>
    </citation>
    <scope>NUCLEOTIDE SEQUENCE [LARGE SCALE GENOMIC DNA]</scope>
    <source>
        <strain evidence="3">KT1</strain>
    </source>
</reference>
<dbReference type="Pfam" id="PF09848">
    <property type="entry name" value="SLFN-g3_helicase"/>
    <property type="match status" value="1"/>
</dbReference>
<dbReference type="SUPFAM" id="SSF82771">
    <property type="entry name" value="GIY-YIG endonuclease"/>
    <property type="match status" value="1"/>
</dbReference>
<feature type="domain" description="GIY-YIG" evidence="1">
    <location>
        <begin position="32"/>
        <end position="110"/>
    </location>
</feature>
<organism evidence="2 3">
    <name type="scientific">Pediococcus inopinatus</name>
    <dbReference type="NCBI Taxonomy" id="114090"/>
    <lineage>
        <taxon>Bacteria</taxon>
        <taxon>Bacillati</taxon>
        <taxon>Bacillota</taxon>
        <taxon>Bacilli</taxon>
        <taxon>Lactobacillales</taxon>
        <taxon>Lactobacillaceae</taxon>
        <taxon>Pediococcus</taxon>
    </lineage>
</organism>
<dbReference type="SMART" id="SM00465">
    <property type="entry name" value="GIYc"/>
    <property type="match status" value="1"/>
</dbReference>
<evidence type="ECO:0000313" key="2">
    <source>
        <dbReference type="EMBL" id="WPC21925.1"/>
    </source>
</evidence>
<keyword evidence="3" id="KW-1185">Reference proteome</keyword>
<dbReference type="RefSeq" id="WP_063697279.1">
    <property type="nucleotide sequence ID" value="NZ_BBIM01000027.1"/>
</dbReference>
<dbReference type="CDD" id="cd10439">
    <property type="entry name" value="GIY-YIG_COG3410"/>
    <property type="match status" value="1"/>
</dbReference>
<dbReference type="EMBL" id="CP104778">
    <property type="protein sequence ID" value="WPC21925.1"/>
    <property type="molecule type" value="Genomic_DNA"/>
</dbReference>
<dbReference type="Pfam" id="PF01541">
    <property type="entry name" value="GIY-YIG"/>
    <property type="match status" value="1"/>
</dbReference>
<dbReference type="Proteomes" id="UP001302696">
    <property type="component" value="Chromosome"/>
</dbReference>
<dbReference type="InterPro" id="IPR035901">
    <property type="entry name" value="GIY-YIG_endonuc_sf"/>
</dbReference>
<dbReference type="SUPFAM" id="SSF52540">
    <property type="entry name" value="P-loop containing nucleoside triphosphate hydrolases"/>
    <property type="match status" value="1"/>
</dbReference>
<dbReference type="InterPro" id="IPR027417">
    <property type="entry name" value="P-loop_NTPase"/>
</dbReference>
<evidence type="ECO:0000259" key="1">
    <source>
        <dbReference type="PROSITE" id="PS50164"/>
    </source>
</evidence>
<protein>
    <submittedName>
        <fullName evidence="2">DUF2075 domain-containing protein</fullName>
    </submittedName>
</protein>
<evidence type="ECO:0000313" key="3">
    <source>
        <dbReference type="Proteomes" id="UP001302696"/>
    </source>
</evidence>
<sequence length="568" mass="66387">MTKLHMIETTYNDSFEKQLYSGNDKNDHFISKFPVLYVIYSLAKIKKAYIGETNSIVRRTKQHLKDDHQFNALQHMLVIGEEEFNKSATVNLETRLINLFLADNFDLYNTKQTKILSTNDYYQKSYYDDVVLKDLWNDLRKRKLVTESIDYLENSDVYKISPFKSLSSSQLTLKEKIIENSQKWLTEYQTDKKHAIYIVKGEAGVGKSVVLSSIYNEIQNISRNKNSKDDSLYETDNYLLVNHQEMLKQYHHLAKHLKNLSKNHILKPTSFINDVDKGKHKIADVTLVDEAHLLLTSKDKYNNFDYQNQLSEVIKRSKVTILFFDPKQFLKLKSYWNVDDLELYKKMYKSSSFDLTEQFRINAGPSVINWINDFVDCQIDDFPKTFEQGKHYDFRIFNDGNEMFKEIKKKNSEYKLSRVVSTFDYEYHIPKKDKIGENSATYKVQAGALELPWNTTNDNDSWAERDDTINEAGSIYTIQGADLNYVGVILGPSVSYDEEADKVKILTDKYKDTDAFRGRHDLPNREEAKRQIILNSINVLMKRGIHGLYIFAEDEKLRKKLVSLGSNH</sequence>
<name>A0ABZ0Q4M0_9LACO</name>
<dbReference type="PROSITE" id="PS50164">
    <property type="entry name" value="GIY_YIG"/>
    <property type="match status" value="1"/>
</dbReference>
<dbReference type="InterPro" id="IPR018647">
    <property type="entry name" value="SLFN_3-like_DNA/RNA_helicase"/>
</dbReference>
<dbReference type="InterPro" id="IPR000305">
    <property type="entry name" value="GIY-YIG_endonuc"/>
</dbReference>
<accession>A0ABZ0Q4M0</accession>
<dbReference type="Gene3D" id="3.40.50.300">
    <property type="entry name" value="P-loop containing nucleotide triphosphate hydrolases"/>
    <property type="match status" value="1"/>
</dbReference>